<evidence type="ECO:0008006" key="7">
    <source>
        <dbReference type="Google" id="ProtNLM"/>
    </source>
</evidence>
<dbReference type="HOGENOM" id="CLU_031285_10_0_9"/>
<gene>
    <name evidence="5" type="ORF">VN24_04570</name>
</gene>
<dbReference type="EMBL" id="CP011058">
    <property type="protein sequence ID" value="AJY77500.1"/>
    <property type="molecule type" value="Genomic_DNA"/>
</dbReference>
<dbReference type="GO" id="GO:0055085">
    <property type="term" value="P:transmembrane transport"/>
    <property type="evidence" value="ECO:0007669"/>
    <property type="project" value="InterPro"/>
</dbReference>
<name>A0A0D5NQN4_9BACL</name>
<dbReference type="InterPro" id="IPR006061">
    <property type="entry name" value="SBP_1_CS"/>
</dbReference>
<dbReference type="AlphaFoldDB" id="A0A0D5NQN4"/>
<dbReference type="Proteomes" id="UP000032633">
    <property type="component" value="Chromosome"/>
</dbReference>
<reference evidence="6" key="2">
    <citation type="submission" date="2015-03" db="EMBL/GenBank/DDBJ databases">
        <title>Genome sequence of Paenibacillus beijingensis strain DSM 24997T.</title>
        <authorList>
            <person name="Kwak Y."/>
            <person name="Shin J.-H."/>
        </authorList>
    </citation>
    <scope>NUCLEOTIDE SEQUENCE [LARGE SCALE GENOMIC DNA]</scope>
    <source>
        <strain evidence="6">DSM 24997</strain>
    </source>
</reference>
<accession>A0A0D5NQN4</accession>
<evidence type="ECO:0000313" key="5">
    <source>
        <dbReference type="EMBL" id="AJY77500.1"/>
    </source>
</evidence>
<evidence type="ECO:0000256" key="3">
    <source>
        <dbReference type="ARBA" id="ARBA00022729"/>
    </source>
</evidence>
<dbReference type="PANTHER" id="PTHR30061">
    <property type="entry name" value="MALTOSE-BINDING PERIPLASMIC PROTEIN"/>
    <property type="match status" value="1"/>
</dbReference>
<feature type="compositionally biased region" description="Polar residues" evidence="4">
    <location>
        <begin position="1"/>
        <end position="10"/>
    </location>
</feature>
<organism evidence="5 6">
    <name type="scientific">Paenibacillus beijingensis</name>
    <dbReference type="NCBI Taxonomy" id="1126833"/>
    <lineage>
        <taxon>Bacteria</taxon>
        <taxon>Bacillati</taxon>
        <taxon>Bacillota</taxon>
        <taxon>Bacilli</taxon>
        <taxon>Bacillales</taxon>
        <taxon>Paenibacillaceae</taxon>
        <taxon>Paenibacillus</taxon>
    </lineage>
</organism>
<dbReference type="KEGG" id="pbj:VN24_04570"/>
<dbReference type="STRING" id="1126833.VN24_04570"/>
<protein>
    <recommendedName>
        <fullName evidence="7">ABC transporter substrate-binding protein</fullName>
    </recommendedName>
</protein>
<dbReference type="GO" id="GO:0055052">
    <property type="term" value="C:ATP-binding cassette (ABC) transporter complex, substrate-binding subunit-containing"/>
    <property type="evidence" value="ECO:0007669"/>
    <property type="project" value="TreeGrafter"/>
</dbReference>
<feature type="compositionally biased region" description="Low complexity" evidence="4">
    <location>
        <begin position="11"/>
        <end position="26"/>
    </location>
</feature>
<dbReference type="PANTHER" id="PTHR30061:SF50">
    <property type="entry name" value="MALTOSE_MALTODEXTRIN-BINDING PERIPLASMIC PROTEIN"/>
    <property type="match status" value="1"/>
</dbReference>
<evidence type="ECO:0000313" key="6">
    <source>
        <dbReference type="Proteomes" id="UP000032633"/>
    </source>
</evidence>
<dbReference type="InterPro" id="IPR006059">
    <property type="entry name" value="SBP"/>
</dbReference>
<dbReference type="GO" id="GO:1901982">
    <property type="term" value="F:maltose binding"/>
    <property type="evidence" value="ECO:0007669"/>
    <property type="project" value="TreeGrafter"/>
</dbReference>
<proteinExistence type="inferred from homology"/>
<evidence type="ECO:0000256" key="2">
    <source>
        <dbReference type="ARBA" id="ARBA00022448"/>
    </source>
</evidence>
<dbReference type="Gene3D" id="3.40.190.10">
    <property type="entry name" value="Periplasmic binding protein-like II"/>
    <property type="match status" value="2"/>
</dbReference>
<evidence type="ECO:0000256" key="4">
    <source>
        <dbReference type="SAM" id="MobiDB-lite"/>
    </source>
</evidence>
<dbReference type="SUPFAM" id="SSF53850">
    <property type="entry name" value="Periplasmic binding protein-like II"/>
    <property type="match status" value="1"/>
</dbReference>
<dbReference type="GO" id="GO:0015768">
    <property type="term" value="P:maltose transport"/>
    <property type="evidence" value="ECO:0007669"/>
    <property type="project" value="TreeGrafter"/>
</dbReference>
<dbReference type="Pfam" id="PF01547">
    <property type="entry name" value="SBP_bac_1"/>
    <property type="match status" value="1"/>
</dbReference>
<dbReference type="CDD" id="cd14748">
    <property type="entry name" value="PBP2_UgpB"/>
    <property type="match status" value="1"/>
</dbReference>
<reference evidence="5 6" key="1">
    <citation type="journal article" date="2015" name="J. Biotechnol.">
        <title>Complete genome sequence of Paenibacillus beijingensis 7188(T) (=DSM 24997(T)), a novel rhizobacterium from jujube garden soil.</title>
        <authorList>
            <person name="Kwak Y."/>
            <person name="Shin J.H."/>
        </authorList>
    </citation>
    <scope>NUCLEOTIDE SEQUENCE [LARGE SCALE GENOMIC DNA]</scope>
    <source>
        <strain evidence="5 6">DSM 24997</strain>
    </source>
</reference>
<feature type="region of interest" description="Disordered" evidence="4">
    <location>
        <begin position="1"/>
        <end position="26"/>
    </location>
</feature>
<evidence type="ECO:0000256" key="1">
    <source>
        <dbReference type="ARBA" id="ARBA00008520"/>
    </source>
</evidence>
<comment type="similarity">
    <text evidence="1">Belongs to the bacterial solute-binding protein 1 family.</text>
</comment>
<keyword evidence="2" id="KW-0813">Transport</keyword>
<keyword evidence="6" id="KW-1185">Reference proteome</keyword>
<dbReference type="GO" id="GO:0042956">
    <property type="term" value="P:maltodextrin transmembrane transport"/>
    <property type="evidence" value="ECO:0007669"/>
    <property type="project" value="TreeGrafter"/>
</dbReference>
<dbReference type="PROSITE" id="PS01037">
    <property type="entry name" value="SBP_BACTERIAL_1"/>
    <property type="match status" value="1"/>
</dbReference>
<keyword evidence="3" id="KW-0732">Signal</keyword>
<dbReference type="PATRIC" id="fig|1126833.4.peg.1012"/>
<sequence>MLFGCSQASETAGTSNGSSANTAASGSASAGKTVTFWHDKTGVAGEAITAAANAFQADHPEIKLNVVYVADLTVGGGQKLLSAVAGGTAPDAVFFDRFQIASWADQGALVDVTDRVSADKLDKNRFYPAAWNEVVYKDRVYGLPVSTDGRVLYYNKDHFKEAGLDPEKPPATIKELEEDAAKLTVKDGGTYKRFGLIPWSTQGNFYTWGWVFGGDFYNTETGEVTANNPKNVEALQWLQQFANKYDISAMQSLSDASKVNPFAAGVTSMVIGNNLTSAQIRDANPKLDFGVTAIPTPSGQNNVTWSGGYSVVIPKGAKNPDGAWELLKYFTGDKAQEELAKAYLSVVHSVNEKVFKDDPINTRILSVLNDARWRPVIPQGQLLWNELQSAMDLAVNNKGNPQELLDGVTDKVNAALKGS</sequence>